<dbReference type="RefSeq" id="WP_107180616.1">
    <property type="nucleotide sequence ID" value="NZ_PYOP01000067.1"/>
</dbReference>
<dbReference type="EMBL" id="PYOP01000067">
    <property type="protein sequence ID" value="PSW89860.1"/>
    <property type="molecule type" value="Genomic_DNA"/>
</dbReference>
<keyword evidence="1" id="KW-1133">Transmembrane helix</keyword>
<gene>
    <name evidence="2" type="ORF">C9J52_20125</name>
</gene>
<evidence type="ECO:0000256" key="1">
    <source>
        <dbReference type="SAM" id="Phobius"/>
    </source>
</evidence>
<proteinExistence type="predicted"/>
<sequence length="91" mass="9922">MKTDIFANAFCGGMAVIIGAPIRCLIIAAVWLFSVKYLPKQQFKSLPVGIHLASFFYSASNGCCFFLIRSARAEVTLKTSNKKMPVANAES</sequence>
<keyword evidence="1" id="KW-0472">Membrane</keyword>
<feature type="transmembrane region" description="Helical" evidence="1">
    <location>
        <begin position="12"/>
        <end position="34"/>
    </location>
</feature>
<keyword evidence="1" id="KW-0812">Transmembrane</keyword>
<evidence type="ECO:0000313" key="2">
    <source>
        <dbReference type="EMBL" id="PSW89860.1"/>
    </source>
</evidence>
<accession>A0ABX5GLW9</accession>
<name>A0ABX5GLW9_9GAMM</name>
<reference evidence="2 3" key="1">
    <citation type="submission" date="2018-03" db="EMBL/GenBank/DDBJ databases">
        <title>Whole genome sequencing of Histamine producing bacteria.</title>
        <authorList>
            <person name="Butler K."/>
        </authorList>
    </citation>
    <scope>NUCLEOTIDE SEQUENCE [LARGE SCALE GENOMIC DNA]</scope>
    <source>
        <strain evidence="2 3">ATCC 51761</strain>
    </source>
</reference>
<dbReference type="Proteomes" id="UP000241190">
    <property type="component" value="Unassembled WGS sequence"/>
</dbReference>
<protein>
    <submittedName>
        <fullName evidence="2">Uncharacterized protein</fullName>
    </submittedName>
</protein>
<organism evidence="2 3">
    <name type="scientific">Photobacterium iliopiscarium</name>
    <dbReference type="NCBI Taxonomy" id="56192"/>
    <lineage>
        <taxon>Bacteria</taxon>
        <taxon>Pseudomonadati</taxon>
        <taxon>Pseudomonadota</taxon>
        <taxon>Gammaproteobacteria</taxon>
        <taxon>Vibrionales</taxon>
        <taxon>Vibrionaceae</taxon>
        <taxon>Photobacterium</taxon>
    </lineage>
</organism>
<feature type="transmembrane region" description="Helical" evidence="1">
    <location>
        <begin position="46"/>
        <end position="68"/>
    </location>
</feature>
<comment type="caution">
    <text evidence="2">The sequence shown here is derived from an EMBL/GenBank/DDBJ whole genome shotgun (WGS) entry which is preliminary data.</text>
</comment>
<keyword evidence="3" id="KW-1185">Reference proteome</keyword>
<evidence type="ECO:0000313" key="3">
    <source>
        <dbReference type="Proteomes" id="UP000241190"/>
    </source>
</evidence>